<evidence type="ECO:0000256" key="5">
    <source>
        <dbReference type="ARBA" id="ARBA00022967"/>
    </source>
</evidence>
<evidence type="ECO:0000259" key="10">
    <source>
        <dbReference type="SMART" id="SM00831"/>
    </source>
</evidence>
<evidence type="ECO:0000256" key="3">
    <source>
        <dbReference type="ARBA" id="ARBA00022741"/>
    </source>
</evidence>
<evidence type="ECO:0000313" key="11">
    <source>
        <dbReference type="EMBL" id="MBF6297359.1"/>
    </source>
</evidence>
<dbReference type="Gene3D" id="3.40.1110.10">
    <property type="entry name" value="Calcium-transporting ATPase, cytoplasmic domain N"/>
    <property type="match status" value="1"/>
</dbReference>
<keyword evidence="6" id="KW-1133">Transmembrane helix</keyword>
<name>A0ABS0CR55_9NOCA</name>
<dbReference type="InterPro" id="IPR004014">
    <property type="entry name" value="ATPase_P-typ_cation-transptr_N"/>
</dbReference>
<dbReference type="Gene3D" id="3.40.50.1000">
    <property type="entry name" value="HAD superfamily/HAD-like"/>
    <property type="match status" value="2"/>
</dbReference>
<evidence type="ECO:0000256" key="8">
    <source>
        <dbReference type="ARBA" id="ARBA00049360"/>
    </source>
</evidence>
<dbReference type="NCBIfam" id="TIGR01494">
    <property type="entry name" value="ATPase_P-type"/>
    <property type="match status" value="2"/>
</dbReference>
<dbReference type="RefSeq" id="WP_195128710.1">
    <property type="nucleotide sequence ID" value="NZ_JADLQX010000004.1"/>
</dbReference>
<dbReference type="Pfam" id="PF00122">
    <property type="entry name" value="E1-E2_ATPase"/>
    <property type="match status" value="1"/>
</dbReference>
<proteinExistence type="predicted"/>
<feature type="domain" description="Cation-transporting P-type ATPase N-terminal" evidence="10">
    <location>
        <begin position="526"/>
        <end position="596"/>
    </location>
</feature>
<dbReference type="PROSITE" id="PS00154">
    <property type="entry name" value="ATPASE_E1_E2"/>
    <property type="match status" value="1"/>
</dbReference>
<dbReference type="SFLD" id="SFLDF00027">
    <property type="entry name" value="p-type_atpase"/>
    <property type="match status" value="1"/>
</dbReference>
<dbReference type="InterPro" id="IPR059000">
    <property type="entry name" value="ATPase_P-type_domA"/>
</dbReference>
<dbReference type="PANTHER" id="PTHR42861">
    <property type="entry name" value="CALCIUM-TRANSPORTING ATPASE"/>
    <property type="match status" value="1"/>
</dbReference>
<dbReference type="SUPFAM" id="SSF81653">
    <property type="entry name" value="Calcium ATPase, transduction domain A"/>
    <property type="match status" value="1"/>
</dbReference>
<dbReference type="InterPro" id="IPR044492">
    <property type="entry name" value="P_typ_ATPase_HD_dom"/>
</dbReference>
<dbReference type="Gene3D" id="2.70.150.10">
    <property type="entry name" value="Calcium-transporting ATPase, cytoplasmic transduction domain A"/>
    <property type="match status" value="1"/>
</dbReference>
<dbReference type="SUPFAM" id="SSF56784">
    <property type="entry name" value="HAD-like"/>
    <property type="match status" value="1"/>
</dbReference>
<dbReference type="InterPro" id="IPR018303">
    <property type="entry name" value="ATPase_P-typ_P_site"/>
</dbReference>
<dbReference type="InterPro" id="IPR008250">
    <property type="entry name" value="ATPase_P-typ_transduc_dom_A_sf"/>
</dbReference>
<dbReference type="InterPro" id="IPR036412">
    <property type="entry name" value="HAD-like_sf"/>
</dbReference>
<protein>
    <submittedName>
        <fullName evidence="11">Cation-translocating P-type ATPase</fullName>
    </submittedName>
</protein>
<evidence type="ECO:0000256" key="2">
    <source>
        <dbReference type="ARBA" id="ARBA00022692"/>
    </source>
</evidence>
<evidence type="ECO:0000313" key="12">
    <source>
        <dbReference type="Proteomes" id="UP000702209"/>
    </source>
</evidence>
<evidence type="ECO:0000256" key="6">
    <source>
        <dbReference type="ARBA" id="ARBA00022989"/>
    </source>
</evidence>
<dbReference type="SUPFAM" id="SSF81665">
    <property type="entry name" value="Calcium ATPase, transmembrane domain M"/>
    <property type="match status" value="1"/>
</dbReference>
<dbReference type="Proteomes" id="UP000702209">
    <property type="component" value="Unassembled WGS sequence"/>
</dbReference>
<sequence>MFGIGKAVRFVSTLAVDTVRATSNELVGRQTWERPGRAHIETRGVHRTDAPPNYLAALRHAVGGADGVRWVAVNGILGDVVVDFDPEHTDVARLRDIIAEVERTHGMAHVPRNRPMHPGGFEPVFDELLTLGGDLLGAAAGLVGRMLPLPTLQPESIALIPAIDLVPGLRNRLDIRFGALRVETAIALTSSVIGAAAHTPLSAVADAGLRAVQLPAALARRHTWETREPELATNARVAAASAQPPPETRPIPLPPGPVERYASQAGVATAAIAATLLPIGGVTKAARAVALGAPRAARMGAQAHAAVLGRILSSRGVLVRDPDALDRLDRIDTVVIDASVLIEHGTAELAPLTEAVIAAAHAVGRVVVTPRASGMAERVGADGGIGGGAHLADSVHELQAEGHVVLLIADHNRPGLAAADCAVGIVSPDRAPPWAADILCGPGLSDAWLVLRACVAARLASERSVRLAMLGSVCGALLGLLGPQRGAFQRGALPVGVSALIALGAGVWAAGSLARMPLPPTADDTPWHAMPVAEALAALQTGRLGLSPEQAAHRRTDDSDADERTERLWRAAIAELDTPLTAPLAAGAGASAASGSALDAGLVSLVMLGNAVMGGIQRVAANRAVRRLADVGALRARLLRHDHETVARATELVSGDIVLLLAGDAVPADCRLIEADHLEVDESSLTGESMPVPKDPAPVEADVVAERASMLYAGTTVVAGTGTAVVVALGRATEAGRSGALADTEEAPGGVEAQLRALTLISMRVALGAAAAVLGLGVLRGRLGASVASAVALAMAAVPEGLPFAATVAQLAAARRLSRRNVLVRTPRTLEALGRVTTVCFDKTGTLTAGHIELRRVSDGRRHEPLDALGDGRRAALAAALRATPLDPEGRPLPHPTDRAVAEGADTAGITRDEGEPGWGMVQELPFEPGRGFHAVLGRTDGRHLISVKGAPEIVLPRCVARRGDGATCPFTAADAAELHQTVESLAEQGFRVLVVAERSASQRSELDTDRVDRLEFIGLLCLADPVRPTAAVAVRDLRAAGVDAVMLTGDHPQTAAAIAAELGLRTSGRVITGAEVETCGETELAALVAETAVFARVTPAHKAAIVRALRKAGQTVAVTGDGANDAPAIRLADVGIALGPRSTPAAKQAADIVVTDERIETIVDAVIESRALWRSVRDSVSLLVGGNFGEIVFTLVSSLLSARPALNARQLLAVNLLTDLLPALIVAARPPRGVTPEALLTEGPDTAVGAALNRDVTTRALATTLSASSGWLAARLVCPQRQAGTVGFAALVGGQLAQTIAAAHGDPLVLAAGIGSVALLFALVQFPPTSYFFGCRPLGPLGWTIAVAASAAAPIAAHRAEDVLDTGGHSRLRPAPGSPSRPADSRHDRGDGVHDPSDPGPEARDPAGSAAGHAGVRNSRR</sequence>
<dbReference type="SFLD" id="SFLDS00003">
    <property type="entry name" value="Haloacid_Dehalogenase"/>
    <property type="match status" value="1"/>
</dbReference>
<keyword evidence="12" id="KW-1185">Reference proteome</keyword>
<feature type="compositionally biased region" description="Basic and acidic residues" evidence="9">
    <location>
        <begin position="1384"/>
        <end position="1406"/>
    </location>
</feature>
<keyword evidence="7" id="KW-0472">Membrane</keyword>
<comment type="catalytic activity">
    <reaction evidence="8">
        <text>ATP + H2O = ADP + phosphate + H(+)</text>
        <dbReference type="Rhea" id="RHEA:13065"/>
        <dbReference type="ChEBI" id="CHEBI:15377"/>
        <dbReference type="ChEBI" id="CHEBI:15378"/>
        <dbReference type="ChEBI" id="CHEBI:30616"/>
        <dbReference type="ChEBI" id="CHEBI:43474"/>
        <dbReference type="ChEBI" id="CHEBI:456216"/>
    </reaction>
</comment>
<comment type="subcellular location">
    <subcellularLocation>
        <location evidence="1">Cell membrane</location>
        <topology evidence="1">Multi-pass membrane protein</topology>
    </subcellularLocation>
</comment>
<organism evidence="11 12">
    <name type="scientific">Nocardia amamiensis</name>
    <dbReference type="NCBI Taxonomy" id="404578"/>
    <lineage>
        <taxon>Bacteria</taxon>
        <taxon>Bacillati</taxon>
        <taxon>Actinomycetota</taxon>
        <taxon>Actinomycetes</taxon>
        <taxon>Mycobacteriales</taxon>
        <taxon>Nocardiaceae</taxon>
        <taxon>Nocardia</taxon>
    </lineage>
</organism>
<dbReference type="InterPro" id="IPR006068">
    <property type="entry name" value="ATPase_P-typ_cation-transptr_C"/>
</dbReference>
<dbReference type="InterPro" id="IPR023299">
    <property type="entry name" value="ATPase_P-typ_cyto_dom_N"/>
</dbReference>
<dbReference type="Gene3D" id="1.20.1110.10">
    <property type="entry name" value="Calcium-transporting ATPase, transmembrane domain"/>
    <property type="match status" value="2"/>
</dbReference>
<reference evidence="11 12" key="1">
    <citation type="submission" date="2020-10" db="EMBL/GenBank/DDBJ databases">
        <title>Identification of Nocardia species via Next-generation sequencing and recognition of intraspecies genetic diversity.</title>
        <authorList>
            <person name="Li P."/>
            <person name="Li P."/>
            <person name="Lu B."/>
        </authorList>
    </citation>
    <scope>NUCLEOTIDE SEQUENCE [LARGE SCALE GENOMIC DNA]</scope>
    <source>
        <strain evidence="11 12">BJ06-0157</strain>
    </source>
</reference>
<dbReference type="InterPro" id="IPR023298">
    <property type="entry name" value="ATPase_P-typ_TM_dom_sf"/>
</dbReference>
<dbReference type="SUPFAM" id="SSF81660">
    <property type="entry name" value="Metal cation-transporting ATPase, ATP-binding domain N"/>
    <property type="match status" value="1"/>
</dbReference>
<dbReference type="SFLD" id="SFLDG00002">
    <property type="entry name" value="C1.7:_P-type_atpase_like"/>
    <property type="match status" value="1"/>
</dbReference>
<dbReference type="SMART" id="SM00831">
    <property type="entry name" value="Cation_ATPase_N"/>
    <property type="match status" value="1"/>
</dbReference>
<dbReference type="InterPro" id="IPR001757">
    <property type="entry name" value="P_typ_ATPase"/>
</dbReference>
<evidence type="ECO:0000256" key="4">
    <source>
        <dbReference type="ARBA" id="ARBA00022840"/>
    </source>
</evidence>
<dbReference type="InterPro" id="IPR023214">
    <property type="entry name" value="HAD_sf"/>
</dbReference>
<gene>
    <name evidence="11" type="ORF">IU459_07345</name>
</gene>
<dbReference type="PRINTS" id="PR00120">
    <property type="entry name" value="HATPASE"/>
</dbReference>
<comment type="caution">
    <text evidence="11">The sequence shown here is derived from an EMBL/GenBank/DDBJ whole genome shotgun (WGS) entry which is preliminary data.</text>
</comment>
<feature type="region of interest" description="Disordered" evidence="9">
    <location>
        <begin position="1366"/>
        <end position="1422"/>
    </location>
</feature>
<dbReference type="PRINTS" id="PR00119">
    <property type="entry name" value="CATATPASE"/>
</dbReference>
<keyword evidence="5" id="KW-1278">Translocase</keyword>
<keyword evidence="2" id="KW-0812">Transmembrane</keyword>
<evidence type="ECO:0000256" key="1">
    <source>
        <dbReference type="ARBA" id="ARBA00004651"/>
    </source>
</evidence>
<evidence type="ECO:0000256" key="7">
    <source>
        <dbReference type="ARBA" id="ARBA00023136"/>
    </source>
</evidence>
<dbReference type="Pfam" id="PF13246">
    <property type="entry name" value="Cation_ATPase"/>
    <property type="match status" value="1"/>
</dbReference>
<dbReference type="EMBL" id="JADLQX010000004">
    <property type="protein sequence ID" value="MBF6297359.1"/>
    <property type="molecule type" value="Genomic_DNA"/>
</dbReference>
<keyword evidence="3" id="KW-0547">Nucleotide-binding</keyword>
<keyword evidence="4" id="KW-0067">ATP-binding</keyword>
<accession>A0ABS0CR55</accession>
<dbReference type="Pfam" id="PF00689">
    <property type="entry name" value="Cation_ATPase_C"/>
    <property type="match status" value="1"/>
</dbReference>
<evidence type="ECO:0000256" key="9">
    <source>
        <dbReference type="SAM" id="MobiDB-lite"/>
    </source>
</evidence>